<dbReference type="InterPro" id="IPR003594">
    <property type="entry name" value="HATPase_dom"/>
</dbReference>
<comment type="caution">
    <text evidence="2">The sequence shown here is derived from an EMBL/GenBank/DDBJ whole genome shotgun (WGS) entry which is preliminary data.</text>
</comment>
<name>A0A2S6HS67_9FIRM</name>
<dbReference type="Gene3D" id="3.30.565.10">
    <property type="entry name" value="Histidine kinase-like ATPase, C-terminal domain"/>
    <property type="match status" value="1"/>
</dbReference>
<evidence type="ECO:0000259" key="1">
    <source>
        <dbReference type="SMART" id="SM00387"/>
    </source>
</evidence>
<gene>
    <name evidence="2" type="ORF">BXY41_106114</name>
</gene>
<dbReference type="SUPFAM" id="SSF55874">
    <property type="entry name" value="ATPase domain of HSP90 chaperone/DNA topoisomerase II/histidine kinase"/>
    <property type="match status" value="1"/>
</dbReference>
<keyword evidence="2" id="KW-0808">Transferase</keyword>
<dbReference type="Proteomes" id="UP000237749">
    <property type="component" value="Unassembled WGS sequence"/>
</dbReference>
<protein>
    <submittedName>
        <fullName evidence="2">Histidine kinase/DNA gyrase B/HSP90-like ATPase</fullName>
    </submittedName>
</protein>
<keyword evidence="3" id="KW-1185">Reference proteome</keyword>
<sequence length="406" mass="46077">MNPEFDLLLENLIDFDEFSKIQSELSSIVSFSVVTVNTDGKPFSSLSNFSTFCQLIRTSEAGRQACISCDYYALKHSLEMGHSIVYDCHCGLRDCAAPIIVNDVLLGGVLGGQVLIHEQDRALIDTEKLANKFNLCKEDLDRTVAEIPVVAEDYIQTCLKFYSFFAEYIAEKSYKTIIQQQLNHETIERIRQQQIASAQTLKRIQAQMNPHFLFNALNSIARTALLDGSEETEQLIYDLSNYLRYTIKNTSDTPTIEEELNNLNHYLNIQKARFGDKITCHIHADDSIRDCRIPSMTLQPLVENSFIHGLKDCMANGIIRIDITKTNKNHKNDILIQIYDNGCGISEDIIDLLQTEEDIDNPASGLGLMNTQTRIKKLYGPEYGITIDSKVYTYTKIDILLPVTYR</sequence>
<dbReference type="Pfam" id="PF06580">
    <property type="entry name" value="His_kinase"/>
    <property type="match status" value="1"/>
</dbReference>
<accession>A0A2S6HS67</accession>
<dbReference type="OrthoDB" id="9809908at2"/>
<dbReference type="GO" id="GO:0000155">
    <property type="term" value="F:phosphorelay sensor kinase activity"/>
    <property type="evidence" value="ECO:0007669"/>
    <property type="project" value="InterPro"/>
</dbReference>
<dbReference type="EMBL" id="PTJA01000006">
    <property type="protein sequence ID" value="PPK80524.1"/>
    <property type="molecule type" value="Genomic_DNA"/>
</dbReference>
<dbReference type="AlphaFoldDB" id="A0A2S6HS67"/>
<dbReference type="Pfam" id="PF02518">
    <property type="entry name" value="HATPase_c"/>
    <property type="match status" value="1"/>
</dbReference>
<dbReference type="Pfam" id="PF10114">
    <property type="entry name" value="PocR"/>
    <property type="match status" value="1"/>
</dbReference>
<evidence type="ECO:0000313" key="3">
    <source>
        <dbReference type="Proteomes" id="UP000237749"/>
    </source>
</evidence>
<dbReference type="PANTHER" id="PTHR34220:SF7">
    <property type="entry name" value="SENSOR HISTIDINE KINASE YPDA"/>
    <property type="match status" value="1"/>
</dbReference>
<dbReference type="InterPro" id="IPR010559">
    <property type="entry name" value="Sig_transdc_His_kin_internal"/>
</dbReference>
<dbReference type="PANTHER" id="PTHR34220">
    <property type="entry name" value="SENSOR HISTIDINE KINASE YPDA"/>
    <property type="match status" value="1"/>
</dbReference>
<evidence type="ECO:0000313" key="2">
    <source>
        <dbReference type="EMBL" id="PPK80524.1"/>
    </source>
</evidence>
<keyword evidence="2" id="KW-0418">Kinase</keyword>
<proteinExistence type="predicted"/>
<dbReference type="GO" id="GO:0016020">
    <property type="term" value="C:membrane"/>
    <property type="evidence" value="ECO:0007669"/>
    <property type="project" value="InterPro"/>
</dbReference>
<dbReference type="InterPro" id="IPR036890">
    <property type="entry name" value="HATPase_C_sf"/>
</dbReference>
<dbReference type="InterPro" id="IPR018771">
    <property type="entry name" value="PocR_dom"/>
</dbReference>
<organism evidence="2 3">
    <name type="scientific">Lacrimispora xylanisolvens</name>
    <dbReference type="NCBI Taxonomy" id="384636"/>
    <lineage>
        <taxon>Bacteria</taxon>
        <taxon>Bacillati</taxon>
        <taxon>Bacillota</taxon>
        <taxon>Clostridia</taxon>
        <taxon>Lachnospirales</taxon>
        <taxon>Lachnospiraceae</taxon>
        <taxon>Lacrimispora</taxon>
    </lineage>
</organism>
<reference evidence="2 3" key="1">
    <citation type="submission" date="2018-02" db="EMBL/GenBank/DDBJ databases">
        <title>Genomic Encyclopedia of Archaeal and Bacterial Type Strains, Phase II (KMG-II): from individual species to whole genera.</title>
        <authorList>
            <person name="Goeker M."/>
        </authorList>
    </citation>
    <scope>NUCLEOTIDE SEQUENCE [LARGE SCALE GENOMIC DNA]</scope>
    <source>
        <strain evidence="2 3">DSM 3808</strain>
    </source>
</reference>
<dbReference type="InterPro" id="IPR050640">
    <property type="entry name" value="Bact_2-comp_sensor_kinase"/>
</dbReference>
<dbReference type="SMART" id="SM00387">
    <property type="entry name" value="HATPase_c"/>
    <property type="match status" value="1"/>
</dbReference>
<dbReference type="RefSeq" id="WP_104437223.1">
    <property type="nucleotide sequence ID" value="NZ_PTJA01000006.1"/>
</dbReference>
<feature type="domain" description="Histidine kinase/HSP90-like ATPase" evidence="1">
    <location>
        <begin position="293"/>
        <end position="405"/>
    </location>
</feature>